<accession>A0A0R3UK84</accession>
<comment type="subcellular location">
    <subcellularLocation>
        <location evidence="1">Nucleus</location>
    </subcellularLocation>
</comment>
<evidence type="ECO:0000256" key="4">
    <source>
        <dbReference type="SAM" id="Coils"/>
    </source>
</evidence>
<evidence type="ECO:0008006" key="8">
    <source>
        <dbReference type="Google" id="ProtNLM"/>
    </source>
</evidence>
<gene>
    <name evidence="6" type="ORF">MCOS_LOCUS7975</name>
</gene>
<evidence type="ECO:0000256" key="3">
    <source>
        <dbReference type="ARBA" id="ARBA00023242"/>
    </source>
</evidence>
<dbReference type="Pfam" id="PF07052">
    <property type="entry name" value="Hep_59"/>
    <property type="match status" value="1"/>
</dbReference>
<keyword evidence="7" id="KW-1185">Reference proteome</keyword>
<proteinExistence type="inferred from homology"/>
<feature type="compositionally biased region" description="Basic residues" evidence="5">
    <location>
        <begin position="1"/>
        <end position="12"/>
    </location>
</feature>
<feature type="coiled-coil region" evidence="4">
    <location>
        <begin position="193"/>
        <end position="220"/>
    </location>
</feature>
<reference evidence="6 7" key="1">
    <citation type="submission" date="2018-10" db="EMBL/GenBank/DDBJ databases">
        <authorList>
            <consortium name="Pathogen Informatics"/>
        </authorList>
    </citation>
    <scope>NUCLEOTIDE SEQUENCE [LARGE SCALE GENOMIC DNA]</scope>
</reference>
<evidence type="ECO:0000256" key="2">
    <source>
        <dbReference type="ARBA" id="ARBA00007643"/>
    </source>
</evidence>
<dbReference type="AlphaFoldDB" id="A0A0R3UK84"/>
<comment type="similarity">
    <text evidence="2">Belongs to the TLS1 family.</text>
</comment>
<evidence type="ECO:0000256" key="5">
    <source>
        <dbReference type="SAM" id="MobiDB-lite"/>
    </source>
</evidence>
<organism evidence="6 7">
    <name type="scientific">Mesocestoides corti</name>
    <name type="common">Flatworm</name>
    <dbReference type="NCBI Taxonomy" id="53468"/>
    <lineage>
        <taxon>Eukaryota</taxon>
        <taxon>Metazoa</taxon>
        <taxon>Spiralia</taxon>
        <taxon>Lophotrochozoa</taxon>
        <taxon>Platyhelminthes</taxon>
        <taxon>Cestoda</taxon>
        <taxon>Eucestoda</taxon>
        <taxon>Cyclophyllidea</taxon>
        <taxon>Mesocestoididae</taxon>
        <taxon>Mesocestoides</taxon>
    </lineage>
</organism>
<dbReference type="STRING" id="53468.A0A0R3UK84"/>
<evidence type="ECO:0000313" key="6">
    <source>
        <dbReference type="EMBL" id="VDD81972.1"/>
    </source>
</evidence>
<sequence>MSFRPPKRRQFKSTRFARDSDSEDENVLGCDLKNGPSASIPVEEAVDCIKTWQNFRKRRAGVSAESLFVGKKIEPGVLVEDDPFKLKSGGLVNMKGTFRKPLRDEFEDEVRLSKTFTAETNKRDEDADMLKYIETELAKRKGITKTEPDAPKTVIDNILAEIPEALKPKMGQQSEDMLSNQMLCGIPEVDLGVESKMRNIEATEEAKQRLLKERLNKRQKNPADDLAPFNMSVNFVQHNRWNNYVDQTLHRELTVQLHDNPDRPDVPEVPPIADPPALEVVFLIVTFHLLAERRRLQGEKSTDSKVLQRFKNYMQNKRGR</sequence>
<dbReference type="InterPro" id="IPR010756">
    <property type="entry name" value="Tls1-like"/>
</dbReference>
<keyword evidence="4" id="KW-0175">Coiled coil</keyword>
<dbReference type="EMBL" id="UXSR01005433">
    <property type="protein sequence ID" value="VDD81972.1"/>
    <property type="molecule type" value="Genomic_DNA"/>
</dbReference>
<evidence type="ECO:0000313" key="7">
    <source>
        <dbReference type="Proteomes" id="UP000267029"/>
    </source>
</evidence>
<dbReference type="GO" id="GO:0005681">
    <property type="term" value="C:spliceosomal complex"/>
    <property type="evidence" value="ECO:0007669"/>
    <property type="project" value="TreeGrafter"/>
</dbReference>
<evidence type="ECO:0000256" key="1">
    <source>
        <dbReference type="ARBA" id="ARBA00004123"/>
    </source>
</evidence>
<feature type="region of interest" description="Disordered" evidence="5">
    <location>
        <begin position="1"/>
        <end position="34"/>
    </location>
</feature>
<dbReference type="Proteomes" id="UP000267029">
    <property type="component" value="Unassembled WGS sequence"/>
</dbReference>
<protein>
    <recommendedName>
        <fullName evidence="8">Hepatocellular carcinoma-associated antigen 59</fullName>
    </recommendedName>
</protein>
<dbReference type="PANTHER" id="PTHR13486">
    <property type="entry name" value="TELOMERE LENGTH AND SILENCING PROTEIN 1 TLS1 FAMILY MEMBER"/>
    <property type="match status" value="1"/>
</dbReference>
<dbReference type="OrthoDB" id="5627at2759"/>
<dbReference type="PANTHER" id="PTHR13486:SF2">
    <property type="entry name" value="SPLICING FACTOR C9ORF78"/>
    <property type="match status" value="1"/>
</dbReference>
<keyword evidence="3" id="KW-0539">Nucleus</keyword>
<dbReference type="GO" id="GO:0000398">
    <property type="term" value="P:mRNA splicing, via spliceosome"/>
    <property type="evidence" value="ECO:0007669"/>
    <property type="project" value="TreeGrafter"/>
</dbReference>
<name>A0A0R3UK84_MESCO</name>